<sequence>MPSGAEEILAIQRKQGQAATGAENQAPGWELVTPPDLVARSRENLLERLNEGDAKELQALRGIGEKRAQRILAWRQKHGPFSQVEDLQQVEGMTAGHVASFLKANLLIALGCDPFSLPPPSQ</sequence>
<dbReference type="Gene3D" id="1.10.150.280">
    <property type="entry name" value="AF1531-like domain"/>
    <property type="match status" value="1"/>
</dbReference>
<keyword evidence="3" id="KW-1185">Reference proteome</keyword>
<dbReference type="InterPro" id="IPR010994">
    <property type="entry name" value="RuvA_2-like"/>
</dbReference>
<dbReference type="SMART" id="SM00278">
    <property type="entry name" value="HhH1"/>
    <property type="match status" value="2"/>
</dbReference>
<name>A0A9D3WLH7_9SAUR</name>
<comment type="caution">
    <text evidence="2">The sequence shown here is derived from an EMBL/GenBank/DDBJ whole genome shotgun (WGS) entry which is preliminary data.</text>
</comment>
<dbReference type="InterPro" id="IPR051675">
    <property type="entry name" value="Endo/Exo/Phosphatase_dom_1"/>
</dbReference>
<dbReference type="PANTHER" id="PTHR21180">
    <property type="entry name" value="ENDONUCLEASE/EXONUCLEASE/PHOSPHATASE FAMILY DOMAIN-CONTAINING PROTEIN 1"/>
    <property type="match status" value="1"/>
</dbReference>
<gene>
    <name evidence="2" type="ORF">KIL84_009504</name>
</gene>
<feature type="domain" description="Helix-hairpin-helix DNA-binding motif class 1" evidence="1">
    <location>
        <begin position="55"/>
        <end position="74"/>
    </location>
</feature>
<dbReference type="GO" id="GO:0003677">
    <property type="term" value="F:DNA binding"/>
    <property type="evidence" value="ECO:0007669"/>
    <property type="project" value="InterPro"/>
</dbReference>
<dbReference type="SUPFAM" id="SSF47781">
    <property type="entry name" value="RuvA domain 2-like"/>
    <property type="match status" value="1"/>
</dbReference>
<dbReference type="Pfam" id="PF12836">
    <property type="entry name" value="HHH_3"/>
    <property type="match status" value="1"/>
</dbReference>
<dbReference type="AlphaFoldDB" id="A0A9D3WLH7"/>
<dbReference type="EMBL" id="JAHDVG010000592">
    <property type="protein sequence ID" value="KAH1164634.1"/>
    <property type="molecule type" value="Genomic_DNA"/>
</dbReference>
<dbReference type="PANTHER" id="PTHR21180:SF32">
    <property type="entry name" value="ENDONUCLEASE_EXONUCLEASE_PHOSPHATASE FAMILY DOMAIN-CONTAINING PROTEIN 1"/>
    <property type="match status" value="1"/>
</dbReference>
<feature type="domain" description="Helix-hairpin-helix DNA-binding motif class 1" evidence="1">
    <location>
        <begin position="85"/>
        <end position="104"/>
    </location>
</feature>
<dbReference type="GO" id="GO:0006281">
    <property type="term" value="P:DNA repair"/>
    <property type="evidence" value="ECO:0007669"/>
    <property type="project" value="InterPro"/>
</dbReference>
<evidence type="ECO:0000259" key="1">
    <source>
        <dbReference type="SMART" id="SM00278"/>
    </source>
</evidence>
<evidence type="ECO:0000313" key="2">
    <source>
        <dbReference type="EMBL" id="KAH1164634.1"/>
    </source>
</evidence>
<protein>
    <recommendedName>
        <fullName evidence="1">Helix-hairpin-helix DNA-binding motif class 1 domain-containing protein</fullName>
    </recommendedName>
</protein>
<accession>A0A9D3WLH7</accession>
<evidence type="ECO:0000313" key="3">
    <source>
        <dbReference type="Proteomes" id="UP000827986"/>
    </source>
</evidence>
<proteinExistence type="predicted"/>
<reference evidence="2" key="1">
    <citation type="submission" date="2021-09" db="EMBL/GenBank/DDBJ databases">
        <title>The genome of Mauremys mutica provides insights into the evolution of semi-aquatic lifestyle.</title>
        <authorList>
            <person name="Gong S."/>
            <person name="Gao Y."/>
        </authorList>
    </citation>
    <scope>NUCLEOTIDE SEQUENCE</scope>
    <source>
        <strain evidence="2">MM-2020</strain>
        <tissue evidence="2">Muscle</tissue>
    </source>
</reference>
<dbReference type="InterPro" id="IPR003583">
    <property type="entry name" value="Hlx-hairpin-Hlx_DNA-bd_motif"/>
</dbReference>
<dbReference type="Proteomes" id="UP000827986">
    <property type="component" value="Unassembled WGS sequence"/>
</dbReference>
<organism evidence="2 3">
    <name type="scientific">Mauremys mutica</name>
    <name type="common">yellowpond turtle</name>
    <dbReference type="NCBI Taxonomy" id="74926"/>
    <lineage>
        <taxon>Eukaryota</taxon>
        <taxon>Metazoa</taxon>
        <taxon>Chordata</taxon>
        <taxon>Craniata</taxon>
        <taxon>Vertebrata</taxon>
        <taxon>Euteleostomi</taxon>
        <taxon>Archelosauria</taxon>
        <taxon>Testudinata</taxon>
        <taxon>Testudines</taxon>
        <taxon>Cryptodira</taxon>
        <taxon>Durocryptodira</taxon>
        <taxon>Testudinoidea</taxon>
        <taxon>Geoemydidae</taxon>
        <taxon>Geoemydinae</taxon>
        <taxon>Mauremys</taxon>
    </lineage>
</organism>
<dbReference type="OrthoDB" id="3176171at2759"/>